<evidence type="ECO:0000256" key="1">
    <source>
        <dbReference type="SAM" id="Phobius"/>
    </source>
</evidence>
<dbReference type="InterPro" id="IPR032314">
    <property type="entry name" value="DUF4845"/>
</dbReference>
<organism evidence="2 3">
    <name type="scientific">Arenicella xantha</name>
    <dbReference type="NCBI Taxonomy" id="644221"/>
    <lineage>
        <taxon>Bacteria</taxon>
        <taxon>Pseudomonadati</taxon>
        <taxon>Pseudomonadota</taxon>
        <taxon>Gammaproteobacteria</taxon>
        <taxon>Arenicellales</taxon>
        <taxon>Arenicellaceae</taxon>
        <taxon>Arenicella</taxon>
    </lineage>
</organism>
<keyword evidence="3" id="KW-1185">Reference proteome</keyword>
<sequence length="138" mass="15869">MTNSKTQFKSIKHQGGWTFWSMAFTLSVLMFFAYVGMQLVPVYSANQNIQNAIFRSVEGSDLRKVSRAEVIKRINQQLYLDGSHKILDYKNDLKITRSRNSFLVQAKYERKVPLFFNISVAVDFSPKAQCDLNGRCTS</sequence>
<dbReference type="AlphaFoldDB" id="A0A395JJP4"/>
<keyword evidence="1" id="KW-0472">Membrane</keyword>
<name>A0A395JJP4_9GAMM</name>
<dbReference type="EMBL" id="QNRT01000004">
    <property type="protein sequence ID" value="RBP49271.1"/>
    <property type="molecule type" value="Genomic_DNA"/>
</dbReference>
<dbReference type="InParanoid" id="A0A395JJP4"/>
<evidence type="ECO:0000313" key="2">
    <source>
        <dbReference type="EMBL" id="RBP49271.1"/>
    </source>
</evidence>
<comment type="caution">
    <text evidence="2">The sequence shown here is derived from an EMBL/GenBank/DDBJ whole genome shotgun (WGS) entry which is preliminary data.</text>
</comment>
<dbReference type="RefSeq" id="WP_170132118.1">
    <property type="nucleotide sequence ID" value="NZ_QNRT01000004.1"/>
</dbReference>
<accession>A0A395JJP4</accession>
<keyword evidence="1" id="KW-0812">Transmembrane</keyword>
<keyword evidence="1" id="KW-1133">Transmembrane helix</keyword>
<gene>
    <name evidence="2" type="ORF">DFR28_104199</name>
</gene>
<feature type="transmembrane region" description="Helical" evidence="1">
    <location>
        <begin position="17"/>
        <end position="37"/>
    </location>
</feature>
<reference evidence="2 3" key="1">
    <citation type="submission" date="2018-06" db="EMBL/GenBank/DDBJ databases">
        <title>Genomic Encyclopedia of Type Strains, Phase IV (KMG-IV): sequencing the most valuable type-strain genomes for metagenomic binning, comparative biology and taxonomic classification.</title>
        <authorList>
            <person name="Goeker M."/>
        </authorList>
    </citation>
    <scope>NUCLEOTIDE SEQUENCE [LARGE SCALE GENOMIC DNA]</scope>
    <source>
        <strain evidence="2 3">DSM 24032</strain>
    </source>
</reference>
<dbReference type="Pfam" id="PF16137">
    <property type="entry name" value="DUF4845"/>
    <property type="match status" value="1"/>
</dbReference>
<proteinExistence type="predicted"/>
<evidence type="ECO:0000313" key="3">
    <source>
        <dbReference type="Proteomes" id="UP000253083"/>
    </source>
</evidence>
<protein>
    <submittedName>
        <fullName evidence="2">Uncharacterized protein DUF4845</fullName>
    </submittedName>
</protein>
<dbReference type="Proteomes" id="UP000253083">
    <property type="component" value="Unassembled WGS sequence"/>
</dbReference>